<organism evidence="7 8">
    <name type="scientific">Tenebrio molitor</name>
    <name type="common">Yellow mealworm beetle</name>
    <dbReference type="NCBI Taxonomy" id="7067"/>
    <lineage>
        <taxon>Eukaryota</taxon>
        <taxon>Metazoa</taxon>
        <taxon>Ecdysozoa</taxon>
        <taxon>Arthropoda</taxon>
        <taxon>Hexapoda</taxon>
        <taxon>Insecta</taxon>
        <taxon>Pterygota</taxon>
        <taxon>Neoptera</taxon>
        <taxon>Endopterygota</taxon>
        <taxon>Coleoptera</taxon>
        <taxon>Polyphaga</taxon>
        <taxon>Cucujiformia</taxon>
        <taxon>Tenebrionidae</taxon>
        <taxon>Tenebrio</taxon>
    </lineage>
</organism>
<dbReference type="SUPFAM" id="SSF48652">
    <property type="entry name" value="Tetraspanin"/>
    <property type="match status" value="1"/>
</dbReference>
<proteinExistence type="inferred from homology"/>
<evidence type="ECO:0000256" key="3">
    <source>
        <dbReference type="ARBA" id="ARBA00022692"/>
    </source>
</evidence>
<feature type="transmembrane region" description="Helical" evidence="6">
    <location>
        <begin position="85"/>
        <end position="109"/>
    </location>
</feature>
<dbReference type="InterPro" id="IPR018503">
    <property type="entry name" value="Tetraspanin_CS"/>
</dbReference>
<evidence type="ECO:0000256" key="5">
    <source>
        <dbReference type="ARBA" id="ARBA00023136"/>
    </source>
</evidence>
<feature type="transmembrane region" description="Helical" evidence="6">
    <location>
        <begin position="53"/>
        <end position="78"/>
    </location>
</feature>
<dbReference type="PIRSF" id="PIRSF002419">
    <property type="entry name" value="Tetraspanin"/>
    <property type="match status" value="1"/>
</dbReference>
<dbReference type="InterPro" id="IPR008952">
    <property type="entry name" value="Tetraspanin_EC2_sf"/>
</dbReference>
<keyword evidence="3 6" id="KW-0812">Transmembrane</keyword>
<dbReference type="AlphaFoldDB" id="A0A8J6HHZ7"/>
<comment type="caution">
    <text evidence="7">The sequence shown here is derived from an EMBL/GenBank/DDBJ whole genome shotgun (WGS) entry which is preliminary data.</text>
</comment>
<gene>
    <name evidence="7" type="ORF">GEV33_008098</name>
</gene>
<evidence type="ECO:0000313" key="7">
    <source>
        <dbReference type="EMBL" id="KAH0814692.1"/>
    </source>
</evidence>
<dbReference type="InterPro" id="IPR018499">
    <property type="entry name" value="Tetraspanin/Peripherin"/>
</dbReference>
<dbReference type="Pfam" id="PF00335">
    <property type="entry name" value="Tetraspanin"/>
    <property type="match status" value="1"/>
</dbReference>
<dbReference type="GO" id="GO:0005886">
    <property type="term" value="C:plasma membrane"/>
    <property type="evidence" value="ECO:0007669"/>
    <property type="project" value="TreeGrafter"/>
</dbReference>
<keyword evidence="5 6" id="KW-0472">Membrane</keyword>
<dbReference type="PROSITE" id="PS00421">
    <property type="entry name" value="TM4_1"/>
    <property type="match status" value="1"/>
</dbReference>
<comment type="similarity">
    <text evidence="2 6">Belongs to the tetraspanin (TM4SF) family.</text>
</comment>
<protein>
    <recommendedName>
        <fullName evidence="6">Tetraspanin</fullName>
    </recommendedName>
</protein>
<dbReference type="CDD" id="cd03127">
    <property type="entry name" value="tetraspanin_LEL"/>
    <property type="match status" value="1"/>
</dbReference>
<comment type="subcellular location">
    <subcellularLocation>
        <location evidence="1 6">Membrane</location>
        <topology evidence="1 6">Multi-pass membrane protein</topology>
    </subcellularLocation>
</comment>
<accession>A0A8J6HHZ7</accession>
<feature type="transmembrane region" description="Helical" evidence="6">
    <location>
        <begin position="12"/>
        <end position="33"/>
    </location>
</feature>
<reference evidence="7" key="1">
    <citation type="journal article" date="2020" name="J Insects Food Feed">
        <title>The yellow mealworm (Tenebrio molitor) genome: a resource for the emerging insects as food and feed industry.</title>
        <authorList>
            <person name="Eriksson T."/>
            <person name="Andere A."/>
            <person name="Kelstrup H."/>
            <person name="Emery V."/>
            <person name="Picard C."/>
        </authorList>
    </citation>
    <scope>NUCLEOTIDE SEQUENCE</scope>
    <source>
        <strain evidence="7">Stoneville</strain>
        <tissue evidence="7">Whole head</tissue>
    </source>
</reference>
<evidence type="ECO:0000256" key="4">
    <source>
        <dbReference type="ARBA" id="ARBA00022989"/>
    </source>
</evidence>
<reference evidence="7" key="2">
    <citation type="submission" date="2021-08" db="EMBL/GenBank/DDBJ databases">
        <authorList>
            <person name="Eriksson T."/>
        </authorList>
    </citation>
    <scope>NUCLEOTIDE SEQUENCE</scope>
    <source>
        <strain evidence="7">Stoneville</strain>
        <tissue evidence="7">Whole head</tissue>
    </source>
</reference>
<dbReference type="PANTHER" id="PTHR19282">
    <property type="entry name" value="TETRASPANIN"/>
    <property type="match status" value="1"/>
</dbReference>
<keyword evidence="8" id="KW-1185">Reference proteome</keyword>
<feature type="transmembrane region" description="Helical" evidence="6">
    <location>
        <begin position="236"/>
        <end position="261"/>
    </location>
</feature>
<dbReference type="EMBL" id="JABDTM020024012">
    <property type="protein sequence ID" value="KAH0814692.1"/>
    <property type="molecule type" value="Genomic_DNA"/>
</dbReference>
<name>A0A8J6HHZ7_TENMO</name>
<evidence type="ECO:0000313" key="8">
    <source>
        <dbReference type="Proteomes" id="UP000719412"/>
    </source>
</evidence>
<dbReference type="InterPro" id="IPR000301">
    <property type="entry name" value="Tetraspanin_animals"/>
</dbReference>
<sequence length="306" mass="34056">MTKEIDVGMKCIKYMLFVANFMFVMIGFLLISIGSTIKAIYGDFEVFMAQHYFSPAVLAIAIGVIIFFVALFGCVGAIKESTCLINMFGVFMGFLLVLELSAAIAAYAMRGQIGDTIRQKMEQSIGEYYHDDYDKGIWDFTQQRLYCCGVDNYHDWESYVMTAADIEEMTTTPKDSSDGSSSSAAASSSSSSPFSLWEGPQSCCHPRDVHNHQCVKQYVFREGCLDSLSYIVSESALLLGCGALAVAFIQLLGVVFACMLAKAVRRLKTQELLDREQDRQTTYEQLARGKEENQTPVLYTPTFSEA</sequence>
<dbReference type="PRINTS" id="PR00259">
    <property type="entry name" value="TMFOUR"/>
</dbReference>
<evidence type="ECO:0000256" key="1">
    <source>
        <dbReference type="ARBA" id="ARBA00004141"/>
    </source>
</evidence>
<dbReference type="Gene3D" id="1.10.1450.10">
    <property type="entry name" value="Tetraspanin"/>
    <property type="match status" value="1"/>
</dbReference>
<evidence type="ECO:0000256" key="2">
    <source>
        <dbReference type="ARBA" id="ARBA00006840"/>
    </source>
</evidence>
<dbReference type="PANTHER" id="PTHR19282:SF28">
    <property type="entry name" value="TETRASPANIN"/>
    <property type="match status" value="1"/>
</dbReference>
<keyword evidence="4 6" id="KW-1133">Transmembrane helix</keyword>
<dbReference type="Proteomes" id="UP000719412">
    <property type="component" value="Unassembled WGS sequence"/>
</dbReference>
<evidence type="ECO:0000256" key="6">
    <source>
        <dbReference type="RuleBase" id="RU361218"/>
    </source>
</evidence>